<name>A0ABR1CPH3_NECAM</name>
<comment type="caution">
    <text evidence="2">The sequence shown here is derived from an EMBL/GenBank/DDBJ whole genome shotgun (WGS) entry which is preliminary data.</text>
</comment>
<evidence type="ECO:0000313" key="2">
    <source>
        <dbReference type="EMBL" id="KAK6740256.1"/>
    </source>
</evidence>
<dbReference type="EMBL" id="JAVFWL010000003">
    <property type="protein sequence ID" value="KAK6740256.1"/>
    <property type="molecule type" value="Genomic_DNA"/>
</dbReference>
<proteinExistence type="predicted"/>
<feature type="region of interest" description="Disordered" evidence="1">
    <location>
        <begin position="55"/>
        <end position="99"/>
    </location>
</feature>
<reference evidence="2 3" key="1">
    <citation type="submission" date="2023-08" db="EMBL/GenBank/DDBJ databases">
        <title>A Necator americanus chromosomal reference genome.</title>
        <authorList>
            <person name="Ilik V."/>
            <person name="Petrzelkova K.J."/>
            <person name="Pardy F."/>
            <person name="Fuh T."/>
            <person name="Niatou-Singa F.S."/>
            <person name="Gouil Q."/>
            <person name="Baker L."/>
            <person name="Ritchie M.E."/>
            <person name="Jex A.R."/>
            <person name="Gazzola D."/>
            <person name="Li H."/>
            <person name="Toshio Fujiwara R."/>
            <person name="Zhan B."/>
            <person name="Aroian R.V."/>
            <person name="Pafco B."/>
            <person name="Schwarz E.M."/>
        </authorList>
    </citation>
    <scope>NUCLEOTIDE SEQUENCE [LARGE SCALE GENOMIC DNA]</scope>
    <source>
        <strain evidence="2 3">Aroian</strain>
        <tissue evidence="2">Whole animal</tissue>
    </source>
</reference>
<evidence type="ECO:0000313" key="3">
    <source>
        <dbReference type="Proteomes" id="UP001303046"/>
    </source>
</evidence>
<keyword evidence="3" id="KW-1185">Reference proteome</keyword>
<accession>A0ABR1CPH3</accession>
<evidence type="ECO:0000256" key="1">
    <source>
        <dbReference type="SAM" id="MobiDB-lite"/>
    </source>
</evidence>
<protein>
    <submittedName>
        <fullName evidence="2">Uncharacterized protein</fullName>
    </submittedName>
</protein>
<organism evidence="2 3">
    <name type="scientific">Necator americanus</name>
    <name type="common">Human hookworm</name>
    <dbReference type="NCBI Taxonomy" id="51031"/>
    <lineage>
        <taxon>Eukaryota</taxon>
        <taxon>Metazoa</taxon>
        <taxon>Ecdysozoa</taxon>
        <taxon>Nematoda</taxon>
        <taxon>Chromadorea</taxon>
        <taxon>Rhabditida</taxon>
        <taxon>Rhabditina</taxon>
        <taxon>Rhabditomorpha</taxon>
        <taxon>Strongyloidea</taxon>
        <taxon>Ancylostomatidae</taxon>
        <taxon>Bunostominae</taxon>
        <taxon>Necator</taxon>
    </lineage>
</organism>
<gene>
    <name evidence="2" type="primary">Necator_chrIII.g9382</name>
    <name evidence="2" type="ORF">RB195_008617</name>
</gene>
<dbReference type="Proteomes" id="UP001303046">
    <property type="component" value="Unassembled WGS sequence"/>
</dbReference>
<feature type="compositionally biased region" description="Polar residues" evidence="1">
    <location>
        <begin position="83"/>
        <end position="95"/>
    </location>
</feature>
<sequence length="246" mass="28130">MSSTNVDQPTSLKIEAPPQLASDIQYSFFWDRNLPDPCCTSELRMELQTTVALPDQSFSLADDETQTSETSSNDLRTEENPEQESNLSTMSSEGTSEVEEVQSIQCDFHPCTSTAVDDTSIKYEFNDEIYKPTVISTDASAYETVMQRRMQRRQIRRAEEFLRTSVLLAKNNDVCDEFATPARQSTQYCDIDANDDATLWMLLQLSAKKLRGQTWPCRNRDDLRELIMIKKVAEKAFNHLFPPIKL</sequence>